<accession>A0AAE9CWL0</accession>
<name>A0AAE9CWL0_CAEBR</name>
<reference evidence="1 2" key="1">
    <citation type="submission" date="2022-05" db="EMBL/GenBank/DDBJ databases">
        <title>Chromosome-level reference genomes for two strains of Caenorhabditis briggsae: an improved platform for comparative genomics.</title>
        <authorList>
            <person name="Stevens L."/>
            <person name="Andersen E.C."/>
        </authorList>
    </citation>
    <scope>NUCLEOTIDE SEQUENCE [LARGE SCALE GENOMIC DNA]</scope>
    <source>
        <strain evidence="1">QX1410_ONT</strain>
        <tissue evidence="1">Whole-organism</tissue>
    </source>
</reference>
<dbReference type="AlphaFoldDB" id="A0AAE9CWL0"/>
<evidence type="ECO:0000313" key="2">
    <source>
        <dbReference type="Proteomes" id="UP000827892"/>
    </source>
</evidence>
<proteinExistence type="predicted"/>
<gene>
    <name evidence="1" type="ORF">L3Y34_013050</name>
</gene>
<dbReference type="EMBL" id="CP090896">
    <property type="protein sequence ID" value="ULT84142.1"/>
    <property type="molecule type" value="Genomic_DNA"/>
</dbReference>
<sequence>MQLHSYSTNMEIAGPHPLNMPENELDLLEIFLNTLAHHVEILAADPEIPPELWDFFDEIVMLAVRMYVVGNEPFTHDGVAVVEELNWALTQRYAILLELAFF</sequence>
<evidence type="ECO:0000313" key="1">
    <source>
        <dbReference type="EMBL" id="ULT84142.1"/>
    </source>
</evidence>
<organism evidence="1 2">
    <name type="scientific">Caenorhabditis briggsae</name>
    <dbReference type="NCBI Taxonomy" id="6238"/>
    <lineage>
        <taxon>Eukaryota</taxon>
        <taxon>Metazoa</taxon>
        <taxon>Ecdysozoa</taxon>
        <taxon>Nematoda</taxon>
        <taxon>Chromadorea</taxon>
        <taxon>Rhabditida</taxon>
        <taxon>Rhabditina</taxon>
        <taxon>Rhabditomorpha</taxon>
        <taxon>Rhabditoidea</taxon>
        <taxon>Rhabditidae</taxon>
        <taxon>Peloderinae</taxon>
        <taxon>Caenorhabditis</taxon>
    </lineage>
</organism>
<protein>
    <submittedName>
        <fullName evidence="1">Uncharacterized protein</fullName>
    </submittedName>
</protein>
<dbReference type="Proteomes" id="UP000827892">
    <property type="component" value="Chromosome X"/>
</dbReference>